<dbReference type="InterPro" id="IPR052158">
    <property type="entry name" value="INH-QAR"/>
</dbReference>
<evidence type="ECO:0000256" key="2">
    <source>
        <dbReference type="ARBA" id="ARBA00023163"/>
    </source>
</evidence>
<dbReference type="InterPro" id="IPR018060">
    <property type="entry name" value="HTH_AraC"/>
</dbReference>
<dbReference type="Gene3D" id="3.40.50.880">
    <property type="match status" value="1"/>
</dbReference>
<dbReference type="Proteomes" id="UP001518140">
    <property type="component" value="Unassembled WGS sequence"/>
</dbReference>
<dbReference type="CDD" id="cd03137">
    <property type="entry name" value="GATase1_AraC_1"/>
    <property type="match status" value="1"/>
</dbReference>
<feature type="domain" description="HTH araC/xylS-type" evidence="4">
    <location>
        <begin position="234"/>
        <end position="332"/>
    </location>
</feature>
<keyword evidence="6" id="KW-1185">Reference proteome</keyword>
<comment type="caution">
    <text evidence="5">The sequence shown here is derived from an EMBL/GenBank/DDBJ whole genome shotgun (WGS) entry which is preliminary data.</text>
</comment>
<dbReference type="SMART" id="SM00342">
    <property type="entry name" value="HTH_ARAC"/>
    <property type="match status" value="1"/>
</dbReference>
<dbReference type="InterPro" id="IPR029062">
    <property type="entry name" value="Class_I_gatase-like"/>
</dbReference>
<protein>
    <submittedName>
        <fullName evidence="5">Helix-turn-helix domain-containing protein</fullName>
    </submittedName>
</protein>
<dbReference type="PANTHER" id="PTHR43130">
    <property type="entry name" value="ARAC-FAMILY TRANSCRIPTIONAL REGULATOR"/>
    <property type="match status" value="1"/>
</dbReference>
<evidence type="ECO:0000256" key="3">
    <source>
        <dbReference type="SAM" id="MobiDB-lite"/>
    </source>
</evidence>
<dbReference type="Pfam" id="PF12833">
    <property type="entry name" value="HTH_18"/>
    <property type="match status" value="1"/>
</dbReference>
<keyword evidence="1" id="KW-0805">Transcription regulation</keyword>
<proteinExistence type="predicted"/>
<dbReference type="InterPro" id="IPR009057">
    <property type="entry name" value="Homeodomain-like_sf"/>
</dbReference>
<dbReference type="InterPro" id="IPR002818">
    <property type="entry name" value="DJ-1/PfpI"/>
</dbReference>
<evidence type="ECO:0000256" key="1">
    <source>
        <dbReference type="ARBA" id="ARBA00023015"/>
    </source>
</evidence>
<dbReference type="PROSITE" id="PS01124">
    <property type="entry name" value="HTH_ARAC_FAMILY_2"/>
    <property type="match status" value="1"/>
</dbReference>
<evidence type="ECO:0000313" key="5">
    <source>
        <dbReference type="EMBL" id="NGO41144.1"/>
    </source>
</evidence>
<accession>A0ABX0DK72</accession>
<dbReference type="PANTHER" id="PTHR43130:SF3">
    <property type="entry name" value="HTH-TYPE TRANSCRIPTIONAL REGULATOR RV1931C"/>
    <property type="match status" value="1"/>
</dbReference>
<evidence type="ECO:0000313" key="6">
    <source>
        <dbReference type="Proteomes" id="UP001518140"/>
    </source>
</evidence>
<name>A0ABX0DK72_9ACTN</name>
<dbReference type="Gene3D" id="1.10.10.60">
    <property type="entry name" value="Homeodomain-like"/>
    <property type="match status" value="1"/>
</dbReference>
<feature type="region of interest" description="Disordered" evidence="3">
    <location>
        <begin position="1"/>
        <end position="21"/>
    </location>
</feature>
<keyword evidence="2" id="KW-0804">Transcription</keyword>
<gene>
    <name evidence="5" type="ORF">G6048_02850</name>
</gene>
<dbReference type="SUPFAM" id="SSF52317">
    <property type="entry name" value="Class I glutamine amidotransferase-like"/>
    <property type="match status" value="1"/>
</dbReference>
<dbReference type="SUPFAM" id="SSF46689">
    <property type="entry name" value="Homeodomain-like"/>
    <property type="match status" value="2"/>
</dbReference>
<sequence>MGKDTHAVSTGRSAKNSGRSEVPQAPIRVVVTLLEETSLFELSVPCAVFAEGYELTLCSTTPGGIQRAPGGLHLTAERGVDAMREADLVVVPACVMDSAYEPPEELLDELRGAHARGARVASLCSGAFVLAAAGLLDGREAATHWMYADELRRRHPRVRVNERALYVDDGSILTSAGTAAAIDLCLHIVRHDYGSAAAAEVGRRMVVAPHREGDQSQYAPARAPRVRTSEQGLAPVLDWALDRLQQPLSVGELASRAGMSTRTFERYFAREVGTTPLRWLNQQRLARARELLETTDLPVDTVAQRSGLGSGDGLRQHFHRALGTTPAAYRRAFRMPRGSATSTRPT</sequence>
<dbReference type="EMBL" id="JAAKZX010000005">
    <property type="protein sequence ID" value="NGO41144.1"/>
    <property type="molecule type" value="Genomic_DNA"/>
</dbReference>
<feature type="compositionally biased region" description="Polar residues" evidence="3">
    <location>
        <begin position="7"/>
        <end position="19"/>
    </location>
</feature>
<evidence type="ECO:0000259" key="4">
    <source>
        <dbReference type="PROSITE" id="PS01124"/>
    </source>
</evidence>
<reference evidence="5 6" key="1">
    <citation type="submission" date="2020-02" db="EMBL/GenBank/DDBJ databases">
        <title>Whole-genome analyses of novel actinobacteria.</title>
        <authorList>
            <person name="Sahin N."/>
            <person name="Tokatli A."/>
        </authorList>
    </citation>
    <scope>NUCLEOTIDE SEQUENCE [LARGE SCALE GENOMIC DNA]</scope>
    <source>
        <strain evidence="5 6">YC419</strain>
    </source>
</reference>
<dbReference type="Pfam" id="PF01965">
    <property type="entry name" value="DJ-1_PfpI"/>
    <property type="match status" value="1"/>
</dbReference>
<organism evidence="5 6">
    <name type="scientific">Streptomyces ureilyticus</name>
    <dbReference type="NCBI Taxonomy" id="1775131"/>
    <lineage>
        <taxon>Bacteria</taxon>
        <taxon>Bacillati</taxon>
        <taxon>Actinomycetota</taxon>
        <taxon>Actinomycetes</taxon>
        <taxon>Kitasatosporales</taxon>
        <taxon>Streptomycetaceae</taxon>
        <taxon>Streptomyces</taxon>
    </lineage>
</organism>